<protein>
    <submittedName>
        <fullName evidence="2">Uncharacterized protein</fullName>
    </submittedName>
</protein>
<feature type="compositionally biased region" description="Basic residues" evidence="1">
    <location>
        <begin position="15"/>
        <end position="24"/>
    </location>
</feature>
<evidence type="ECO:0000313" key="2">
    <source>
        <dbReference type="EMBL" id="KAL0118624.1"/>
    </source>
</evidence>
<feature type="region of interest" description="Disordered" evidence="1">
    <location>
        <begin position="1"/>
        <end position="152"/>
    </location>
</feature>
<gene>
    <name evidence="2" type="ORF">PUN28_009356</name>
</gene>
<sequence>MERAGPVDNNGQLRRPSRSPRSQRSRSADVDCLKKYTERRVEERRNTEITDTSKLDTSKWMPLPRNVPRGQQPGPTVKRPSRDERQESVDEPAGIEKWPTRTILSSAENRFSRIEPENVGRPQYNVRSHSTDVTALRRPEKSITEQRRHTDCSDPRTIATRWLPQINGGKFCRETSPLARIGCEITKSAATRWMTFAKSPSPNPVPRINPEMRDSPTKQDRKDEESRKDIDASKWQPPRKFSPAKNEKGRLQRQDELDVGRDRSSSFVSVNERTKDRSLSYIDTNERANKLSERIRDLYDFKTENEWPKRAGASRENTWISKSSSEEERSNYPPIRRNSQDLEFNDRIDIFKSRVQQEEDRRRPSRGTHVASEVLMSDEQDERLRKFSDRLRYSEDFSARREIRGRERRTYSDDYDEKVRRESRLFRQLPELVTFKRERPEAPAIKRLVDKENKRNSDASMRPRGSEVSYVEIDFSKRDSRTSDASYVSVNMNMNKRGSVECSSTRKILDVPPRRAFSQSDERPATPVPPIEFNDERYVPKKLSEPKRDSTRYKVYLT</sequence>
<feature type="compositionally biased region" description="Basic and acidic residues" evidence="1">
    <location>
        <begin position="534"/>
        <end position="552"/>
    </location>
</feature>
<feature type="compositionally biased region" description="Basic and acidic residues" evidence="1">
    <location>
        <begin position="26"/>
        <end position="57"/>
    </location>
</feature>
<reference evidence="2 3" key="1">
    <citation type="submission" date="2023-03" db="EMBL/GenBank/DDBJ databases">
        <title>High recombination rates correlate with genetic variation in Cardiocondyla obscurior ants.</title>
        <authorList>
            <person name="Errbii M."/>
        </authorList>
    </citation>
    <scope>NUCLEOTIDE SEQUENCE [LARGE SCALE GENOMIC DNA]</scope>
    <source>
        <strain evidence="2">Alpha-2009</strain>
        <tissue evidence="2">Whole body</tissue>
    </source>
</reference>
<feature type="region of interest" description="Disordered" evidence="1">
    <location>
        <begin position="314"/>
        <end position="339"/>
    </location>
</feature>
<keyword evidence="3" id="KW-1185">Reference proteome</keyword>
<feature type="region of interest" description="Disordered" evidence="1">
    <location>
        <begin position="511"/>
        <end position="558"/>
    </location>
</feature>
<evidence type="ECO:0000313" key="3">
    <source>
        <dbReference type="Proteomes" id="UP001430953"/>
    </source>
</evidence>
<feature type="compositionally biased region" description="Basic and acidic residues" evidence="1">
    <location>
        <begin position="135"/>
        <end position="152"/>
    </location>
</feature>
<dbReference type="Proteomes" id="UP001430953">
    <property type="component" value="Unassembled WGS sequence"/>
</dbReference>
<organism evidence="2 3">
    <name type="scientific">Cardiocondyla obscurior</name>
    <dbReference type="NCBI Taxonomy" id="286306"/>
    <lineage>
        <taxon>Eukaryota</taxon>
        <taxon>Metazoa</taxon>
        <taxon>Ecdysozoa</taxon>
        <taxon>Arthropoda</taxon>
        <taxon>Hexapoda</taxon>
        <taxon>Insecta</taxon>
        <taxon>Pterygota</taxon>
        <taxon>Neoptera</taxon>
        <taxon>Endopterygota</taxon>
        <taxon>Hymenoptera</taxon>
        <taxon>Apocrita</taxon>
        <taxon>Aculeata</taxon>
        <taxon>Formicoidea</taxon>
        <taxon>Formicidae</taxon>
        <taxon>Myrmicinae</taxon>
        <taxon>Cardiocondyla</taxon>
    </lineage>
</organism>
<dbReference type="EMBL" id="JADYXP020000008">
    <property type="protein sequence ID" value="KAL0118624.1"/>
    <property type="molecule type" value="Genomic_DNA"/>
</dbReference>
<feature type="compositionally biased region" description="Basic and acidic residues" evidence="1">
    <location>
        <begin position="210"/>
        <end position="232"/>
    </location>
</feature>
<comment type="caution">
    <text evidence="2">The sequence shown here is derived from an EMBL/GenBank/DDBJ whole genome shotgun (WGS) entry which is preliminary data.</text>
</comment>
<evidence type="ECO:0000256" key="1">
    <source>
        <dbReference type="SAM" id="MobiDB-lite"/>
    </source>
</evidence>
<feature type="region of interest" description="Disordered" evidence="1">
    <location>
        <begin position="195"/>
        <end position="273"/>
    </location>
</feature>
<proteinExistence type="predicted"/>
<name>A0AAW2FTZ3_9HYME</name>
<feature type="region of interest" description="Disordered" evidence="1">
    <location>
        <begin position="355"/>
        <end position="377"/>
    </location>
</feature>
<accession>A0AAW2FTZ3</accession>
<dbReference type="AlphaFoldDB" id="A0AAW2FTZ3"/>
<feature type="compositionally biased region" description="Basic and acidic residues" evidence="1">
    <location>
        <begin position="245"/>
        <end position="264"/>
    </location>
</feature>